<dbReference type="Proteomes" id="UP000067626">
    <property type="component" value="Chromosome"/>
</dbReference>
<feature type="domain" description="MnmG N-terminal" evidence="4">
    <location>
        <begin position="5"/>
        <end position="32"/>
    </location>
</feature>
<evidence type="ECO:0000313" key="5">
    <source>
        <dbReference type="EMBL" id="AKT36235.1"/>
    </source>
</evidence>
<keyword evidence="6" id="KW-1185">Reference proteome</keyword>
<evidence type="ECO:0000259" key="4">
    <source>
        <dbReference type="Pfam" id="PF01134"/>
    </source>
</evidence>
<accession>A0A0K1E5T4</accession>
<dbReference type="RefSeq" id="WP_082362156.1">
    <property type="nucleotide sequence ID" value="NZ_CP012159.1"/>
</dbReference>
<dbReference type="InterPro" id="IPR036188">
    <property type="entry name" value="FAD/NAD-bd_sf"/>
</dbReference>
<dbReference type="EMBL" id="CP012159">
    <property type="protein sequence ID" value="AKT36235.1"/>
    <property type="molecule type" value="Genomic_DNA"/>
</dbReference>
<evidence type="ECO:0000256" key="1">
    <source>
        <dbReference type="ARBA" id="ARBA00001974"/>
    </source>
</evidence>
<dbReference type="KEGG" id="ccro:CMC5_003490"/>
<dbReference type="STRING" id="52.CMC5_003490"/>
<evidence type="ECO:0000313" key="6">
    <source>
        <dbReference type="Proteomes" id="UP000067626"/>
    </source>
</evidence>
<sequence>MPRSVIVIGSGAAGTAAAWRAQRLGCEVTMVSSGAGASALTSGAIDDVPWEQQARAARLLGVETLAAMPALPAPLVDWLEALGAWRVPASHGCLLATLAGRLRPARGHDSALLDLAATGGGRVLIPRASRADWDADALSDALNDDPRAKKMKLHFEAIDVPVLRFEDERRIADADLAVRHDHQDRRAWLAAGLRHALTQHGAVAAFLLGPWLGTRPGHAQEITREVGVPVGEALSGANSPAGLRFEISRDTQLTSVGVERVRRRVREVTAGSSRSSGHTAGFDVRLEGLDAPLHADAVVLATGGVLGGGVLYTPPEHGAGPDMPPGGRLPFALSFAAPVQLGDGHGPLEVVSSLFGPALDAIGWPSKDRQGLLEAVGVLCQGVHAAPRLLVAGDAIAARPRTLLEAAATGLRAGTEAASG</sequence>
<dbReference type="AlphaFoldDB" id="A0A0K1E5T4"/>
<dbReference type="InterPro" id="IPR040131">
    <property type="entry name" value="MnmG_N"/>
</dbReference>
<dbReference type="Pfam" id="PF01134">
    <property type="entry name" value="GIDA"/>
    <property type="match status" value="1"/>
</dbReference>
<reference evidence="5 6" key="1">
    <citation type="submission" date="2015-07" db="EMBL/GenBank/DDBJ databases">
        <title>Genome analysis of myxobacterium Chondromyces crocatus Cm c5 reveals a high potential for natural compound synthesis and the genetic basis for the loss of fruiting body formation.</title>
        <authorList>
            <person name="Zaburannyi N."/>
            <person name="Bunk B."/>
            <person name="Maier J."/>
            <person name="Overmann J."/>
            <person name="Mueller R."/>
        </authorList>
    </citation>
    <scope>NUCLEOTIDE SEQUENCE [LARGE SCALE GENOMIC DNA]</scope>
    <source>
        <strain evidence="5 6">Cm c5</strain>
    </source>
</reference>
<dbReference type="Gene3D" id="3.50.50.60">
    <property type="entry name" value="FAD/NAD(P)-binding domain"/>
    <property type="match status" value="1"/>
</dbReference>
<organism evidence="5 6">
    <name type="scientific">Chondromyces crocatus</name>
    <dbReference type="NCBI Taxonomy" id="52"/>
    <lineage>
        <taxon>Bacteria</taxon>
        <taxon>Pseudomonadati</taxon>
        <taxon>Myxococcota</taxon>
        <taxon>Polyangia</taxon>
        <taxon>Polyangiales</taxon>
        <taxon>Polyangiaceae</taxon>
        <taxon>Chondromyces</taxon>
    </lineage>
</organism>
<evidence type="ECO:0000256" key="3">
    <source>
        <dbReference type="ARBA" id="ARBA00022827"/>
    </source>
</evidence>
<keyword evidence="2" id="KW-0285">Flavoprotein</keyword>
<evidence type="ECO:0000256" key="2">
    <source>
        <dbReference type="ARBA" id="ARBA00022630"/>
    </source>
</evidence>
<keyword evidence="3" id="KW-0274">FAD</keyword>
<dbReference type="SUPFAM" id="SSF51905">
    <property type="entry name" value="FAD/NAD(P)-binding domain"/>
    <property type="match status" value="1"/>
</dbReference>
<gene>
    <name evidence="5" type="ORF">CMC5_003490</name>
</gene>
<comment type="cofactor">
    <cofactor evidence="1">
        <name>FAD</name>
        <dbReference type="ChEBI" id="CHEBI:57692"/>
    </cofactor>
</comment>
<protein>
    <recommendedName>
        <fullName evidence="4">MnmG N-terminal domain-containing protein</fullName>
    </recommendedName>
</protein>
<name>A0A0K1E5T4_CHOCO</name>
<proteinExistence type="predicted"/>